<dbReference type="EMBL" id="AP004134">
    <property type="protein sequence ID" value="BAD27766.1"/>
    <property type="molecule type" value="Genomic_DNA"/>
</dbReference>
<gene>
    <name evidence="1" type="primary">OJ1116_C12.26</name>
</gene>
<evidence type="ECO:0000313" key="1">
    <source>
        <dbReference type="EMBL" id="BAD27766.1"/>
    </source>
</evidence>
<accession>Q6EUA3</accession>
<reference evidence="2" key="2">
    <citation type="journal article" date="2008" name="Nucleic Acids Res.">
        <title>The rice annotation project database (RAP-DB): 2008 update.</title>
        <authorList>
            <consortium name="The rice annotation project (RAP)"/>
        </authorList>
    </citation>
    <scope>GENOME REANNOTATION</scope>
    <source>
        <strain evidence="2">cv. Nipponbare</strain>
    </source>
</reference>
<reference evidence="2" key="1">
    <citation type="journal article" date="2005" name="Nature">
        <title>The map-based sequence of the rice genome.</title>
        <authorList>
            <consortium name="International rice genome sequencing project (IRGSP)"/>
            <person name="Matsumoto T."/>
            <person name="Wu J."/>
            <person name="Kanamori H."/>
            <person name="Katayose Y."/>
            <person name="Fujisawa M."/>
            <person name="Namiki N."/>
            <person name="Mizuno H."/>
            <person name="Yamamoto K."/>
            <person name="Antonio B.A."/>
            <person name="Baba T."/>
            <person name="Sakata K."/>
            <person name="Nagamura Y."/>
            <person name="Aoki H."/>
            <person name="Arikawa K."/>
            <person name="Arita K."/>
            <person name="Bito T."/>
            <person name="Chiden Y."/>
            <person name="Fujitsuka N."/>
            <person name="Fukunaka R."/>
            <person name="Hamada M."/>
            <person name="Harada C."/>
            <person name="Hayashi A."/>
            <person name="Hijishita S."/>
            <person name="Honda M."/>
            <person name="Hosokawa S."/>
            <person name="Ichikawa Y."/>
            <person name="Idonuma A."/>
            <person name="Iijima M."/>
            <person name="Ikeda M."/>
            <person name="Ikeno M."/>
            <person name="Ito K."/>
            <person name="Ito S."/>
            <person name="Ito T."/>
            <person name="Ito Y."/>
            <person name="Ito Y."/>
            <person name="Iwabuchi A."/>
            <person name="Kamiya K."/>
            <person name="Karasawa W."/>
            <person name="Kurita K."/>
            <person name="Katagiri S."/>
            <person name="Kikuta A."/>
            <person name="Kobayashi H."/>
            <person name="Kobayashi N."/>
            <person name="Machita K."/>
            <person name="Maehara T."/>
            <person name="Masukawa M."/>
            <person name="Mizubayashi T."/>
            <person name="Mukai Y."/>
            <person name="Nagasaki H."/>
            <person name="Nagata Y."/>
            <person name="Naito S."/>
            <person name="Nakashima M."/>
            <person name="Nakama Y."/>
            <person name="Nakamichi Y."/>
            <person name="Nakamura M."/>
            <person name="Meguro A."/>
            <person name="Negishi M."/>
            <person name="Ohta I."/>
            <person name="Ohta T."/>
            <person name="Okamoto M."/>
            <person name="Ono N."/>
            <person name="Saji S."/>
            <person name="Sakaguchi M."/>
            <person name="Sakai K."/>
            <person name="Shibata M."/>
            <person name="Shimokawa T."/>
            <person name="Song J."/>
            <person name="Takazaki Y."/>
            <person name="Terasawa K."/>
            <person name="Tsugane M."/>
            <person name="Tsuji K."/>
            <person name="Ueda S."/>
            <person name="Waki K."/>
            <person name="Yamagata H."/>
            <person name="Yamamoto M."/>
            <person name="Yamamoto S."/>
            <person name="Yamane H."/>
            <person name="Yoshiki S."/>
            <person name="Yoshihara R."/>
            <person name="Yukawa K."/>
            <person name="Zhong H."/>
            <person name="Yano M."/>
            <person name="Yuan Q."/>
            <person name="Ouyang S."/>
            <person name="Liu J."/>
            <person name="Jones K.M."/>
            <person name="Gansberger K."/>
            <person name="Moffat K."/>
            <person name="Hill J."/>
            <person name="Bera J."/>
            <person name="Fadrosh D."/>
            <person name="Jin S."/>
            <person name="Johri S."/>
            <person name="Kim M."/>
            <person name="Overton L."/>
            <person name="Reardon M."/>
            <person name="Tsitrin T."/>
            <person name="Vuong H."/>
            <person name="Weaver B."/>
            <person name="Ciecko A."/>
            <person name="Tallon L."/>
            <person name="Jackson J."/>
            <person name="Pai G."/>
            <person name="Aken S.V."/>
            <person name="Utterback T."/>
            <person name="Reidmuller S."/>
            <person name="Feldblyum T."/>
            <person name="Hsiao J."/>
            <person name="Zismann V."/>
            <person name="Iobst S."/>
            <person name="de Vazeille A.R."/>
            <person name="Buell C.R."/>
            <person name="Ying K."/>
            <person name="Li Y."/>
            <person name="Lu T."/>
            <person name="Huang Y."/>
            <person name="Zhao Q."/>
            <person name="Feng Q."/>
            <person name="Zhang L."/>
            <person name="Zhu J."/>
            <person name="Weng Q."/>
            <person name="Mu J."/>
            <person name="Lu Y."/>
            <person name="Fan D."/>
            <person name="Liu Y."/>
            <person name="Guan J."/>
            <person name="Zhang Y."/>
            <person name="Yu S."/>
            <person name="Liu X."/>
            <person name="Zhang Y."/>
            <person name="Hong G."/>
            <person name="Han B."/>
            <person name="Choisne N."/>
            <person name="Demange N."/>
            <person name="Orjeda G."/>
            <person name="Samain S."/>
            <person name="Cattolico L."/>
            <person name="Pelletier E."/>
            <person name="Couloux A."/>
            <person name="Segurens B."/>
            <person name="Wincker P."/>
            <person name="D'Hont A."/>
            <person name="Scarpelli C."/>
            <person name="Weissenbach J."/>
            <person name="Salanoubat M."/>
            <person name="Quetier F."/>
            <person name="Yu Y."/>
            <person name="Kim H.R."/>
            <person name="Rambo T."/>
            <person name="Currie J."/>
            <person name="Collura K."/>
            <person name="Luo M."/>
            <person name="Yang T."/>
            <person name="Ammiraju J.S.S."/>
            <person name="Engler F."/>
            <person name="Soderlund C."/>
            <person name="Wing R.A."/>
            <person name="Palmer L.E."/>
            <person name="de la Bastide M."/>
            <person name="Spiegel L."/>
            <person name="Nascimento L."/>
            <person name="Zutavern T."/>
            <person name="O'Shaughnessy A."/>
            <person name="Dike S."/>
            <person name="Dedhia N."/>
            <person name="Preston R."/>
            <person name="Balija V."/>
            <person name="McCombie W.R."/>
            <person name="Chow T."/>
            <person name="Chen H."/>
            <person name="Chung M."/>
            <person name="Chen C."/>
            <person name="Shaw J."/>
            <person name="Wu H."/>
            <person name="Hsiao K."/>
            <person name="Chao Y."/>
            <person name="Chu M."/>
            <person name="Cheng C."/>
            <person name="Hour A."/>
            <person name="Lee P."/>
            <person name="Lin S."/>
            <person name="Lin Y."/>
            <person name="Liou J."/>
            <person name="Liu S."/>
            <person name="Hsing Y."/>
            <person name="Raghuvanshi S."/>
            <person name="Mohanty A."/>
            <person name="Bharti A.K."/>
            <person name="Gaur A."/>
            <person name="Gupta V."/>
            <person name="Kumar D."/>
            <person name="Ravi V."/>
            <person name="Vij S."/>
            <person name="Kapur A."/>
            <person name="Khurana P."/>
            <person name="Khurana P."/>
            <person name="Khurana J.P."/>
            <person name="Tyagi A.K."/>
            <person name="Gaikwad K."/>
            <person name="Singh A."/>
            <person name="Dalal V."/>
            <person name="Srivastava S."/>
            <person name="Dixit A."/>
            <person name="Pal A.K."/>
            <person name="Ghazi I.A."/>
            <person name="Yadav M."/>
            <person name="Pandit A."/>
            <person name="Bhargava A."/>
            <person name="Sureshbabu K."/>
            <person name="Batra K."/>
            <person name="Sharma T.R."/>
            <person name="Mohapatra T."/>
            <person name="Singh N.K."/>
            <person name="Messing J."/>
            <person name="Nelson A.B."/>
            <person name="Fuks G."/>
            <person name="Kavchok S."/>
            <person name="Keizer G."/>
            <person name="Linton E."/>
            <person name="Llaca V."/>
            <person name="Song R."/>
            <person name="Tanyolac B."/>
            <person name="Young S."/>
            <person name="Ho-Il K."/>
            <person name="Hahn J.H."/>
            <person name="Sangsakoo G."/>
            <person name="Vanavichit A."/>
            <person name="de Mattos Luiz.A.T."/>
            <person name="Zimmer P.D."/>
            <person name="Malone G."/>
            <person name="Dellagostin O."/>
            <person name="de Oliveira A.C."/>
            <person name="Bevan M."/>
            <person name="Bancroft I."/>
            <person name="Minx P."/>
            <person name="Cordum H."/>
            <person name="Wilson R."/>
            <person name="Cheng Z."/>
            <person name="Jin W."/>
            <person name="Jiang J."/>
            <person name="Leong S.A."/>
            <person name="Iwama H."/>
            <person name="Gojobori T."/>
            <person name="Itoh T."/>
            <person name="Niimura Y."/>
            <person name="Fujii Y."/>
            <person name="Habara T."/>
            <person name="Sakai H."/>
            <person name="Sato Y."/>
            <person name="Wilson G."/>
            <person name="Kumar K."/>
            <person name="McCouch S."/>
            <person name="Juretic N."/>
            <person name="Hoen D."/>
            <person name="Wright S."/>
            <person name="Bruskiewich R."/>
            <person name="Bureau T."/>
            <person name="Miyao A."/>
            <person name="Hirochika H."/>
            <person name="Nishikawa T."/>
            <person name="Kadowaki K."/>
            <person name="Sugiura M."/>
            <person name="Burr B."/>
            <person name="Sasaki T."/>
        </authorList>
    </citation>
    <scope>NUCLEOTIDE SEQUENCE [LARGE SCALE GENOMIC DNA]</scope>
    <source>
        <strain evidence="2">cv. Nipponbare</strain>
    </source>
</reference>
<name>Q6EUA3_ORYSJ</name>
<proteinExistence type="predicted"/>
<organism evidence="1 2">
    <name type="scientific">Oryza sativa subsp. japonica</name>
    <name type="common">Rice</name>
    <dbReference type="NCBI Taxonomy" id="39947"/>
    <lineage>
        <taxon>Eukaryota</taxon>
        <taxon>Viridiplantae</taxon>
        <taxon>Streptophyta</taxon>
        <taxon>Embryophyta</taxon>
        <taxon>Tracheophyta</taxon>
        <taxon>Spermatophyta</taxon>
        <taxon>Magnoliopsida</taxon>
        <taxon>Liliopsida</taxon>
        <taxon>Poales</taxon>
        <taxon>Poaceae</taxon>
        <taxon>BOP clade</taxon>
        <taxon>Oryzoideae</taxon>
        <taxon>Oryzeae</taxon>
        <taxon>Oryzinae</taxon>
        <taxon>Oryza</taxon>
        <taxon>Oryza sativa</taxon>
    </lineage>
</organism>
<evidence type="ECO:0000313" key="2">
    <source>
        <dbReference type="Proteomes" id="UP000000763"/>
    </source>
</evidence>
<dbReference type="Proteomes" id="UP000000763">
    <property type="component" value="Chromosome 2"/>
</dbReference>
<sequence length="150" mass="16997">MSFVDVYLMMRMRRMTMMTMGRLVPAHDYEDVGRVLENPVVVACCCLSADLHHRRHYGDVLDQYRPAPAVRDRRDRGGCGGYHGLGLCSNGLLDLRYHDAMKRRNVENGSRCLVCVAPLGSHSGDRGDRRCREVEGWLDEAIPAVQGFHH</sequence>
<protein>
    <submittedName>
        <fullName evidence="1">Uncharacterized protein</fullName>
    </submittedName>
</protein>
<dbReference type="AlphaFoldDB" id="Q6EUA3"/>